<evidence type="ECO:0000256" key="2">
    <source>
        <dbReference type="SAM" id="Phobius"/>
    </source>
</evidence>
<feature type="transmembrane region" description="Helical" evidence="2">
    <location>
        <begin position="52"/>
        <end position="74"/>
    </location>
</feature>
<feature type="region of interest" description="Disordered" evidence="1">
    <location>
        <begin position="1"/>
        <end position="22"/>
    </location>
</feature>
<reference evidence="3 4" key="1">
    <citation type="submission" date="2020-08" db="EMBL/GenBank/DDBJ databases">
        <title>Genomic Encyclopedia of Type Strains, Phase IV (KMG-IV): sequencing the most valuable type-strain genomes for metagenomic binning, comparative biology and taxonomic classification.</title>
        <authorList>
            <person name="Goeker M."/>
        </authorList>
    </citation>
    <scope>NUCLEOTIDE SEQUENCE [LARGE SCALE GENOMIC DNA]</scope>
    <source>
        <strain evidence="3 4">DSM 101791</strain>
    </source>
</reference>
<evidence type="ECO:0000256" key="1">
    <source>
        <dbReference type="SAM" id="MobiDB-lite"/>
    </source>
</evidence>
<gene>
    <name evidence="3" type="ORF">HNQ09_001961</name>
</gene>
<keyword evidence="2" id="KW-0472">Membrane</keyword>
<accession>A0A7W8GFI3</accession>
<dbReference type="AlphaFoldDB" id="A0A7W8GFI3"/>
<keyword evidence="4" id="KW-1185">Reference proteome</keyword>
<keyword evidence="2" id="KW-0812">Transmembrane</keyword>
<evidence type="ECO:0000313" key="3">
    <source>
        <dbReference type="EMBL" id="MBB5234523.1"/>
    </source>
</evidence>
<keyword evidence="2" id="KW-1133">Transmembrane helix</keyword>
<sequence length="82" mass="8868">MTLGPPEPGRMGVRLPSSQGTPDPTLISQLERQGVDYRFEAPGAWPGLLLNFLPLLLLFGLPAALLAVLLAVWVRRPQARGP</sequence>
<dbReference type="EMBL" id="JACHFN010000006">
    <property type="protein sequence ID" value="MBB5234523.1"/>
    <property type="molecule type" value="Genomic_DNA"/>
</dbReference>
<dbReference type="RefSeq" id="WP_184028453.1">
    <property type="nucleotide sequence ID" value="NZ_JACHFN010000006.1"/>
</dbReference>
<organism evidence="3 4">
    <name type="scientific">Deinococcus budaensis</name>
    <dbReference type="NCBI Taxonomy" id="1665626"/>
    <lineage>
        <taxon>Bacteria</taxon>
        <taxon>Thermotogati</taxon>
        <taxon>Deinococcota</taxon>
        <taxon>Deinococci</taxon>
        <taxon>Deinococcales</taxon>
        <taxon>Deinococcaceae</taxon>
        <taxon>Deinococcus</taxon>
    </lineage>
</organism>
<evidence type="ECO:0000313" key="4">
    <source>
        <dbReference type="Proteomes" id="UP000525389"/>
    </source>
</evidence>
<name>A0A7W8GFI3_9DEIO</name>
<protein>
    <submittedName>
        <fullName evidence="3">Uncharacterized protein</fullName>
    </submittedName>
</protein>
<comment type="caution">
    <text evidence="3">The sequence shown here is derived from an EMBL/GenBank/DDBJ whole genome shotgun (WGS) entry which is preliminary data.</text>
</comment>
<dbReference type="Proteomes" id="UP000525389">
    <property type="component" value="Unassembled WGS sequence"/>
</dbReference>
<proteinExistence type="predicted"/>